<gene>
    <name evidence="5" type="ORF">NX774_11055</name>
</gene>
<dbReference type="InterPro" id="IPR000700">
    <property type="entry name" value="PAS-assoc_C"/>
</dbReference>
<evidence type="ECO:0000313" key="6">
    <source>
        <dbReference type="Proteomes" id="UP001206126"/>
    </source>
</evidence>
<dbReference type="CDD" id="cd01949">
    <property type="entry name" value="GGDEF"/>
    <property type="match status" value="1"/>
</dbReference>
<dbReference type="Proteomes" id="UP001206126">
    <property type="component" value="Unassembled WGS sequence"/>
</dbReference>
<dbReference type="Gene3D" id="3.30.450.20">
    <property type="entry name" value="PAS domain"/>
    <property type="match status" value="3"/>
</dbReference>
<dbReference type="SUPFAM" id="SSF55785">
    <property type="entry name" value="PYP-like sensor domain (PAS domain)"/>
    <property type="match status" value="3"/>
</dbReference>
<evidence type="ECO:0000259" key="2">
    <source>
        <dbReference type="PROSITE" id="PS50113"/>
    </source>
</evidence>
<reference evidence="5 6" key="1">
    <citation type="submission" date="2022-08" db="EMBL/GenBank/DDBJ databases">
        <title>Reclassification of Massilia species as members of the genera Telluria, Duganella, Pseudoduganella, Mokoshia gen. nov. and Zemynaea gen. nov. using orthogonal and non-orthogonal genome-based approaches.</title>
        <authorList>
            <person name="Bowman J.P."/>
        </authorList>
    </citation>
    <scope>NUCLEOTIDE SEQUENCE [LARGE SCALE GENOMIC DNA]</scope>
    <source>
        <strain evidence="5 6">JCM 31605</strain>
    </source>
</reference>
<dbReference type="Pfam" id="PF00563">
    <property type="entry name" value="EAL"/>
    <property type="match status" value="1"/>
</dbReference>
<dbReference type="InterPro" id="IPR029787">
    <property type="entry name" value="Nucleotide_cyclase"/>
</dbReference>
<dbReference type="SUPFAM" id="SSF141868">
    <property type="entry name" value="EAL domain-like"/>
    <property type="match status" value="1"/>
</dbReference>
<evidence type="ECO:0000313" key="5">
    <source>
        <dbReference type="EMBL" id="MCS0808457.1"/>
    </source>
</evidence>
<dbReference type="CDD" id="cd00130">
    <property type="entry name" value="PAS"/>
    <property type="match status" value="3"/>
</dbReference>
<dbReference type="InterPro" id="IPR043128">
    <property type="entry name" value="Rev_trsase/Diguanyl_cyclase"/>
</dbReference>
<dbReference type="SMART" id="SM00086">
    <property type="entry name" value="PAC"/>
    <property type="match status" value="2"/>
</dbReference>
<dbReference type="PANTHER" id="PTHR44757">
    <property type="entry name" value="DIGUANYLATE CYCLASE DGCP"/>
    <property type="match status" value="1"/>
</dbReference>
<sequence length="795" mass="88198">MFSTEPRERTSFLVDQSGKIVSWNANCEALFGLAASQAIGQTVCTLLDAASRGEWSERWTQLVAAGHPGELTVGMPACGGPVSLNLAPQYDAAAAFEGCVASVTSVGTEESEAARVARTPMSKIVEMFPGTFYALNRDRRFVLWNRNLERLAEMTPDELAAANALEFFDVKERPRIAEAIRQVFDEGKETQIEADHITRSGREIPMLLCGTRVPCIGGDYLFGMGLDISERREQEQQLRLRERALHAASNGIVITGCERRDHPIEYVNPAFERITGYSAAEVIGRDPRFMAAPDMDSNERNQVREALDGRRAVNVVFRNRRKNGELFWNDLNITPVTDETGRVTHFIGVINDVTATKQRTAHLEHEVNHDPLTGLANRNLLWDRLEQSLHLAQRHKSLVAVVLIDLNNFKSVNDTFGHEAGDVVLKVVAKRLQASVRDSDTVSRLSGDEFVLVLVNQPSLRYTLRMIERVRSALTMPVSFNRKEIPVGASLGVSVYPHDGVTTADLVRASDVAMYHAKASGRNEVAFFSADMKSTTEAKQRLENGMREALERDELFLVYQPRVDLRSGKVRGFEALLRWRHPENGVLLPSAFLAEAEESGTIVPIGNRVLDQACAFLDRLKQLGYGELPLSVNVSQREYCQHDFVAGIGERLRRFGLSPHNLEVELREEALIRNPGLGRDVAAQLRSLGTPLTVDAFGHGICDLAFLEQLDVAQVKLARSTVHAAADAKPTGKLVKTLIDIGHNLEMAVIGEAVETRAQMEFLASNGCDQIQGTWFSEPLPEEQACELLRARQFA</sequence>
<name>A0ABT2DBC3_9BURK</name>
<dbReference type="SMART" id="SM00091">
    <property type="entry name" value="PAS"/>
    <property type="match status" value="3"/>
</dbReference>
<dbReference type="SMART" id="SM00267">
    <property type="entry name" value="GGDEF"/>
    <property type="match status" value="1"/>
</dbReference>
<feature type="domain" description="EAL" evidence="3">
    <location>
        <begin position="539"/>
        <end position="793"/>
    </location>
</feature>
<proteinExistence type="predicted"/>
<dbReference type="PANTHER" id="PTHR44757:SF2">
    <property type="entry name" value="BIOFILM ARCHITECTURE MAINTENANCE PROTEIN MBAA"/>
    <property type="match status" value="1"/>
</dbReference>
<keyword evidence="6" id="KW-1185">Reference proteome</keyword>
<feature type="domain" description="PAS" evidence="1">
    <location>
        <begin position="237"/>
        <end position="310"/>
    </location>
</feature>
<dbReference type="RefSeq" id="WP_258822226.1">
    <property type="nucleotide sequence ID" value="NZ_JANUHB010000002.1"/>
</dbReference>
<dbReference type="PROSITE" id="PS50883">
    <property type="entry name" value="EAL"/>
    <property type="match status" value="1"/>
</dbReference>
<dbReference type="InterPro" id="IPR001610">
    <property type="entry name" value="PAC"/>
</dbReference>
<dbReference type="InterPro" id="IPR035919">
    <property type="entry name" value="EAL_sf"/>
</dbReference>
<dbReference type="NCBIfam" id="TIGR00254">
    <property type="entry name" value="GGDEF"/>
    <property type="match status" value="1"/>
</dbReference>
<dbReference type="Gene3D" id="3.20.20.450">
    <property type="entry name" value="EAL domain"/>
    <property type="match status" value="1"/>
</dbReference>
<dbReference type="SMART" id="SM00052">
    <property type="entry name" value="EAL"/>
    <property type="match status" value="1"/>
</dbReference>
<evidence type="ECO:0000259" key="1">
    <source>
        <dbReference type="PROSITE" id="PS50112"/>
    </source>
</evidence>
<dbReference type="InterPro" id="IPR000014">
    <property type="entry name" value="PAS"/>
</dbReference>
<dbReference type="InterPro" id="IPR013767">
    <property type="entry name" value="PAS_fold"/>
</dbReference>
<evidence type="ECO:0000259" key="3">
    <source>
        <dbReference type="PROSITE" id="PS50883"/>
    </source>
</evidence>
<feature type="domain" description="GGDEF" evidence="4">
    <location>
        <begin position="397"/>
        <end position="530"/>
    </location>
</feature>
<dbReference type="InterPro" id="IPR001633">
    <property type="entry name" value="EAL_dom"/>
</dbReference>
<dbReference type="Pfam" id="PF08448">
    <property type="entry name" value="PAS_4"/>
    <property type="match status" value="1"/>
</dbReference>
<dbReference type="EMBL" id="JANUHB010000002">
    <property type="protein sequence ID" value="MCS0808457.1"/>
    <property type="molecule type" value="Genomic_DNA"/>
</dbReference>
<dbReference type="InterPro" id="IPR035965">
    <property type="entry name" value="PAS-like_dom_sf"/>
</dbReference>
<dbReference type="Gene3D" id="3.30.70.270">
    <property type="match status" value="1"/>
</dbReference>
<dbReference type="InterPro" id="IPR052155">
    <property type="entry name" value="Biofilm_reg_signaling"/>
</dbReference>
<dbReference type="Pfam" id="PF00989">
    <property type="entry name" value="PAS"/>
    <property type="match status" value="1"/>
</dbReference>
<dbReference type="InterPro" id="IPR000160">
    <property type="entry name" value="GGDEF_dom"/>
</dbReference>
<evidence type="ECO:0000259" key="4">
    <source>
        <dbReference type="PROSITE" id="PS50887"/>
    </source>
</evidence>
<dbReference type="CDD" id="cd01948">
    <property type="entry name" value="EAL"/>
    <property type="match status" value="1"/>
</dbReference>
<dbReference type="PROSITE" id="PS50112">
    <property type="entry name" value="PAS"/>
    <property type="match status" value="3"/>
</dbReference>
<dbReference type="Pfam" id="PF13426">
    <property type="entry name" value="PAS_9"/>
    <property type="match status" value="1"/>
</dbReference>
<dbReference type="Pfam" id="PF00990">
    <property type="entry name" value="GGDEF"/>
    <property type="match status" value="1"/>
</dbReference>
<feature type="domain" description="PAS" evidence="1">
    <location>
        <begin position="12"/>
        <end position="48"/>
    </location>
</feature>
<feature type="domain" description="PAC" evidence="2">
    <location>
        <begin position="311"/>
        <end position="365"/>
    </location>
</feature>
<dbReference type="NCBIfam" id="TIGR00229">
    <property type="entry name" value="sensory_box"/>
    <property type="match status" value="3"/>
</dbReference>
<organism evidence="5 6">
    <name type="scientific">Massilia agilis</name>
    <dbReference type="NCBI Taxonomy" id="1811226"/>
    <lineage>
        <taxon>Bacteria</taxon>
        <taxon>Pseudomonadati</taxon>
        <taxon>Pseudomonadota</taxon>
        <taxon>Betaproteobacteria</taxon>
        <taxon>Burkholderiales</taxon>
        <taxon>Oxalobacteraceae</taxon>
        <taxon>Telluria group</taxon>
        <taxon>Massilia</taxon>
    </lineage>
</organism>
<dbReference type="InterPro" id="IPR013656">
    <property type="entry name" value="PAS_4"/>
</dbReference>
<accession>A0ABT2DBC3</accession>
<dbReference type="PROSITE" id="PS50887">
    <property type="entry name" value="GGDEF"/>
    <property type="match status" value="1"/>
</dbReference>
<feature type="domain" description="PAS" evidence="1">
    <location>
        <begin position="117"/>
        <end position="187"/>
    </location>
</feature>
<dbReference type="SUPFAM" id="SSF55073">
    <property type="entry name" value="Nucleotide cyclase"/>
    <property type="match status" value="1"/>
</dbReference>
<protein>
    <submittedName>
        <fullName evidence="5">EAL domain-containing protein</fullName>
    </submittedName>
</protein>
<dbReference type="PROSITE" id="PS50113">
    <property type="entry name" value="PAC"/>
    <property type="match status" value="1"/>
</dbReference>
<comment type="caution">
    <text evidence="5">The sequence shown here is derived from an EMBL/GenBank/DDBJ whole genome shotgun (WGS) entry which is preliminary data.</text>
</comment>